<dbReference type="EMBL" id="CVLB01000001">
    <property type="protein sequence ID" value="CRF33650.1"/>
    <property type="molecule type" value="Genomic_DNA"/>
</dbReference>
<dbReference type="InterPro" id="IPR010446">
    <property type="entry name" value="GalNAc_Trfase_b"/>
</dbReference>
<dbReference type="OrthoDB" id="5319641at2"/>
<name>A0A0G4K7E9_9SPIR</name>
<organism evidence="1 2">
    <name type="scientific">Brachyspira suanatina</name>
    <dbReference type="NCBI Taxonomy" id="381802"/>
    <lineage>
        <taxon>Bacteria</taxon>
        <taxon>Pseudomonadati</taxon>
        <taxon>Spirochaetota</taxon>
        <taxon>Spirochaetia</taxon>
        <taxon>Brachyspirales</taxon>
        <taxon>Brachyspiraceae</taxon>
        <taxon>Brachyspira</taxon>
    </lineage>
</organism>
<dbReference type="Proteomes" id="UP000043763">
    <property type="component" value="Unassembled WGS sequence"/>
</dbReference>
<dbReference type="RefSeq" id="WP_048594796.1">
    <property type="nucleotide sequence ID" value="NZ_CVLB01000001.1"/>
</dbReference>
<dbReference type="SUPFAM" id="SSF53448">
    <property type="entry name" value="Nucleotide-diphospho-sugar transferases"/>
    <property type="match status" value="1"/>
</dbReference>
<dbReference type="Pfam" id="PF06306">
    <property type="entry name" value="CgtA"/>
    <property type="match status" value="1"/>
</dbReference>
<gene>
    <name evidence="1" type="ORF">BRSU_1579</name>
</gene>
<protein>
    <submittedName>
        <fullName evidence="1">Uncharacterized protein</fullName>
    </submittedName>
</protein>
<accession>A0A0G4K7E9</accession>
<sequence>MENVCQCEECKSGKYNPLDYVVKNEDLKILDEKRPLGISGHLRVKNEAMSLAQSIDSCIDALDELIVTYNTSEDNTEEILKEYQKKYPDKIKLYHYKPDIINYTSTEKELEEFKAKKMFYNTESIHSLANYYNFGCIKIKYRYYLKIDADQIYFKDKLLEVRKALLYDLNNVNKLKEYKKIIKFAKYNIFMEKIAWLIPNMKFRYDFKLKYTYKLYKKIIENLGLFNLIIFYRLANKDNCCYTIAGIQTVMYNNKTYVPKNVNHLKLTTFNSCGNDHSIWIPYSKNKFITSNSPMEIIENNKEGKECPLGFFWLHLAPIKRKINVDKNDLITNILDIKNINLEDFSNSKLKFSEDLSIYWAKIFFNYDKKYLTKEFFDKYFNNILEYIIKHYKQ</sequence>
<dbReference type="AlphaFoldDB" id="A0A0G4K7E9"/>
<dbReference type="Gene3D" id="3.90.550.10">
    <property type="entry name" value="Spore Coat Polysaccharide Biosynthesis Protein SpsA, Chain A"/>
    <property type="match status" value="1"/>
</dbReference>
<dbReference type="InterPro" id="IPR029044">
    <property type="entry name" value="Nucleotide-diphossugar_trans"/>
</dbReference>
<proteinExistence type="predicted"/>
<evidence type="ECO:0000313" key="1">
    <source>
        <dbReference type="EMBL" id="CRF33650.1"/>
    </source>
</evidence>
<reference evidence="2" key="1">
    <citation type="submission" date="2015-04" db="EMBL/GenBank/DDBJ databases">
        <authorList>
            <person name="Mushtaq Mamoona"/>
        </authorList>
    </citation>
    <scope>NUCLEOTIDE SEQUENCE [LARGE SCALE GENOMIC DNA]</scope>
    <source>
        <strain evidence="2">AN4859/03</strain>
    </source>
</reference>
<keyword evidence="2" id="KW-1185">Reference proteome</keyword>
<evidence type="ECO:0000313" key="2">
    <source>
        <dbReference type="Proteomes" id="UP000043763"/>
    </source>
</evidence>